<dbReference type="Proteomes" id="UP000297872">
    <property type="component" value="Unassembled WGS sequence"/>
</dbReference>
<proteinExistence type="inferred from homology"/>
<keyword evidence="8 11" id="KW-0456">Lyase</keyword>
<evidence type="ECO:0000256" key="11">
    <source>
        <dbReference type="HAMAP-Rule" id="MF_01013"/>
    </source>
</evidence>
<evidence type="ECO:0000313" key="14">
    <source>
        <dbReference type="Proteomes" id="UP000297872"/>
    </source>
</evidence>
<evidence type="ECO:0000256" key="6">
    <source>
        <dbReference type="ARBA" id="ARBA00022605"/>
    </source>
</evidence>
<dbReference type="EC" id="4.3.2.10" evidence="11"/>
<evidence type="ECO:0000256" key="8">
    <source>
        <dbReference type="ARBA" id="ARBA00023239"/>
    </source>
</evidence>
<comment type="similarity">
    <text evidence="3 11 12">Belongs to the HisA/HisF family.</text>
</comment>
<gene>
    <name evidence="11 13" type="primary">hisF</name>
    <name evidence="13" type="ORF">EXN75_14200</name>
</gene>
<dbReference type="CDD" id="cd04731">
    <property type="entry name" value="HisF"/>
    <property type="match status" value="1"/>
</dbReference>
<evidence type="ECO:0000313" key="13">
    <source>
        <dbReference type="EMBL" id="TFH76285.1"/>
    </source>
</evidence>
<dbReference type="EMBL" id="SGVY01000051">
    <property type="protein sequence ID" value="TFH76285.1"/>
    <property type="molecule type" value="Genomic_DNA"/>
</dbReference>
<organism evidence="13 14">
    <name type="scientific">Segatella hominis</name>
    <dbReference type="NCBI Taxonomy" id="2518605"/>
    <lineage>
        <taxon>Bacteria</taxon>
        <taxon>Pseudomonadati</taxon>
        <taxon>Bacteroidota</taxon>
        <taxon>Bacteroidia</taxon>
        <taxon>Bacteroidales</taxon>
        <taxon>Prevotellaceae</taxon>
        <taxon>Segatella</taxon>
    </lineage>
</organism>
<dbReference type="GO" id="GO:0016829">
    <property type="term" value="F:lyase activity"/>
    <property type="evidence" value="ECO:0007669"/>
    <property type="project" value="UniProtKB-KW"/>
</dbReference>
<comment type="caution">
    <text evidence="13">The sequence shown here is derived from an EMBL/GenBank/DDBJ whole genome shotgun (WGS) entry which is preliminary data.</text>
</comment>
<dbReference type="PANTHER" id="PTHR21235:SF2">
    <property type="entry name" value="IMIDAZOLE GLYCEROL PHOSPHATE SYNTHASE HISHF"/>
    <property type="match status" value="1"/>
</dbReference>
<dbReference type="InterPro" id="IPR011060">
    <property type="entry name" value="RibuloseP-bd_barrel"/>
</dbReference>
<comment type="pathway">
    <text evidence="2 11">Amino-acid biosynthesis; L-histidine biosynthesis; L-histidine from 5-phospho-alpha-D-ribose 1-diphosphate: step 5/9.</text>
</comment>
<keyword evidence="7 11" id="KW-0368">Histidine biosynthesis</keyword>
<evidence type="ECO:0000256" key="7">
    <source>
        <dbReference type="ARBA" id="ARBA00023102"/>
    </source>
</evidence>
<evidence type="ECO:0000256" key="5">
    <source>
        <dbReference type="ARBA" id="ARBA00022490"/>
    </source>
</evidence>
<dbReference type="HAMAP" id="MF_01013">
    <property type="entry name" value="HisF"/>
    <property type="match status" value="1"/>
</dbReference>
<feature type="active site" evidence="11">
    <location>
        <position position="133"/>
    </location>
</feature>
<dbReference type="InterPro" id="IPR006062">
    <property type="entry name" value="His_biosynth"/>
</dbReference>
<evidence type="ECO:0000256" key="3">
    <source>
        <dbReference type="ARBA" id="ARBA00009667"/>
    </source>
</evidence>
<accession>A0A4Y8V5A8</accession>
<evidence type="ECO:0000256" key="12">
    <source>
        <dbReference type="RuleBase" id="RU003657"/>
    </source>
</evidence>
<dbReference type="NCBIfam" id="TIGR00735">
    <property type="entry name" value="hisF"/>
    <property type="match status" value="1"/>
</dbReference>
<evidence type="ECO:0000256" key="10">
    <source>
        <dbReference type="ARBA" id="ARBA00047838"/>
    </source>
</evidence>
<sequence>MNKGLAKRIVPCLDVKNGETVKGTNFVNLRSAGDPVELGKAYSDAGADELVFLDITASFEERKTFTDMVTRVAAEINIPFTVGGGINELKDVDRLLNAGADKVSINSAAIRRPELINEITSHYGSQVCVCAIDARLDEDGWHCYVKGGRERVELGLFDWAKEVADRGAGEILFTSMDHDGVKQGFANEALARLADEVSIPIIASGGAGNMEHFRDAFTLGKADAALAASVFHFGEIAIPDLKKYLREEGINVRI</sequence>
<keyword evidence="14" id="KW-1185">Reference proteome</keyword>
<dbReference type="GO" id="GO:0000105">
    <property type="term" value="P:L-histidine biosynthetic process"/>
    <property type="evidence" value="ECO:0007669"/>
    <property type="project" value="UniProtKB-UniRule"/>
</dbReference>
<protein>
    <recommendedName>
        <fullName evidence="11">Imidazole glycerol phosphate synthase subunit HisF</fullName>
        <ecNumber evidence="11">4.3.2.10</ecNumber>
    </recommendedName>
    <alternativeName>
        <fullName evidence="11">IGP synthase cyclase subunit</fullName>
    </alternativeName>
    <alternativeName>
        <fullName evidence="11">IGP synthase subunit HisF</fullName>
    </alternativeName>
    <alternativeName>
        <fullName evidence="11">ImGP synthase subunit HisF</fullName>
        <shortName evidence="11">IGPS subunit HisF</shortName>
    </alternativeName>
</protein>
<dbReference type="FunFam" id="3.20.20.70:FF:000006">
    <property type="entry name" value="Imidazole glycerol phosphate synthase subunit HisF"/>
    <property type="match status" value="1"/>
</dbReference>
<dbReference type="InterPro" id="IPR050064">
    <property type="entry name" value="IGPS_HisA/HisF"/>
</dbReference>
<feature type="active site" evidence="11">
    <location>
        <position position="14"/>
    </location>
</feature>
<dbReference type="OrthoDB" id="9781903at2"/>
<evidence type="ECO:0000256" key="9">
    <source>
        <dbReference type="ARBA" id="ARBA00025475"/>
    </source>
</evidence>
<dbReference type="Gene3D" id="3.20.20.70">
    <property type="entry name" value="Aldolase class I"/>
    <property type="match status" value="1"/>
</dbReference>
<dbReference type="GO" id="GO:0000107">
    <property type="term" value="F:imidazoleglycerol-phosphate synthase activity"/>
    <property type="evidence" value="ECO:0007669"/>
    <property type="project" value="UniProtKB-UniRule"/>
</dbReference>
<evidence type="ECO:0000256" key="1">
    <source>
        <dbReference type="ARBA" id="ARBA00004496"/>
    </source>
</evidence>
<comment type="catalytic activity">
    <reaction evidence="10 11">
        <text>5-[(5-phospho-1-deoxy-D-ribulos-1-ylimino)methylamino]-1-(5-phospho-beta-D-ribosyl)imidazole-4-carboxamide + L-glutamine = D-erythro-1-(imidazol-4-yl)glycerol 3-phosphate + 5-amino-1-(5-phospho-beta-D-ribosyl)imidazole-4-carboxamide + L-glutamate + H(+)</text>
        <dbReference type="Rhea" id="RHEA:24793"/>
        <dbReference type="ChEBI" id="CHEBI:15378"/>
        <dbReference type="ChEBI" id="CHEBI:29985"/>
        <dbReference type="ChEBI" id="CHEBI:58278"/>
        <dbReference type="ChEBI" id="CHEBI:58359"/>
        <dbReference type="ChEBI" id="CHEBI:58475"/>
        <dbReference type="ChEBI" id="CHEBI:58525"/>
        <dbReference type="EC" id="4.3.2.10"/>
    </reaction>
</comment>
<dbReference type="GO" id="GO:0005737">
    <property type="term" value="C:cytoplasm"/>
    <property type="evidence" value="ECO:0007669"/>
    <property type="project" value="UniProtKB-SubCell"/>
</dbReference>
<dbReference type="InterPro" id="IPR004651">
    <property type="entry name" value="HisF"/>
</dbReference>
<dbReference type="UniPathway" id="UPA00031">
    <property type="reaction ID" value="UER00010"/>
</dbReference>
<keyword evidence="5 11" id="KW-0963">Cytoplasm</keyword>
<keyword evidence="6 11" id="KW-0028">Amino-acid biosynthesis</keyword>
<comment type="subunit">
    <text evidence="4 11">Heterodimer of HisH and HisF.</text>
</comment>
<dbReference type="SUPFAM" id="SSF51366">
    <property type="entry name" value="Ribulose-phoshate binding barrel"/>
    <property type="match status" value="1"/>
</dbReference>
<dbReference type="AlphaFoldDB" id="A0A4Y8V5A8"/>
<reference evidence="13 14" key="1">
    <citation type="submission" date="2019-02" db="EMBL/GenBank/DDBJ databases">
        <title>Draft Genome Sequence of the Prevotella sp. BCRC 81118, Isolated from Human Feces.</title>
        <authorList>
            <person name="Huang C.-H."/>
        </authorList>
    </citation>
    <scope>NUCLEOTIDE SEQUENCE [LARGE SCALE GENOMIC DNA]</scope>
    <source>
        <strain evidence="13 14">BCRC 81118</strain>
    </source>
</reference>
<dbReference type="Pfam" id="PF00977">
    <property type="entry name" value="His_biosynth"/>
    <property type="match status" value="1"/>
</dbReference>
<evidence type="ECO:0000256" key="2">
    <source>
        <dbReference type="ARBA" id="ARBA00005091"/>
    </source>
</evidence>
<comment type="subcellular location">
    <subcellularLocation>
        <location evidence="1 11">Cytoplasm</location>
    </subcellularLocation>
</comment>
<comment type="function">
    <text evidence="9 11">IGPS catalyzes the conversion of PRFAR and glutamine to IGP, AICAR and glutamate. The HisF subunit catalyzes the cyclization activity that produces IGP and AICAR from PRFAR using the ammonia provided by the HisH subunit.</text>
</comment>
<dbReference type="PANTHER" id="PTHR21235">
    <property type="entry name" value="IMIDAZOLE GLYCEROL PHOSPHATE SYNTHASE SUBUNIT HISF/H IGP SYNTHASE SUBUNIT HISF/H"/>
    <property type="match status" value="1"/>
</dbReference>
<evidence type="ECO:0000256" key="4">
    <source>
        <dbReference type="ARBA" id="ARBA00011152"/>
    </source>
</evidence>
<name>A0A4Y8V5A8_9BACT</name>
<dbReference type="InterPro" id="IPR013785">
    <property type="entry name" value="Aldolase_TIM"/>
</dbReference>